<evidence type="ECO:0000313" key="1">
    <source>
        <dbReference type="EMBL" id="GJA54028.1"/>
    </source>
</evidence>
<evidence type="ECO:0000313" key="2">
    <source>
        <dbReference type="Proteomes" id="UP000887009"/>
    </source>
</evidence>
<sequence length="52" mass="5700">MNPTHSPRLAELLAQLATLLEQTDLCPVERAQYSALLDALRFEASTCQEVAA</sequence>
<accession>A0AAI9P9D3</accession>
<name>A0AAI9P9D3_AERCA</name>
<dbReference type="RefSeq" id="WP_223919691.1">
    <property type="nucleotide sequence ID" value="NZ_BPNL01000013.1"/>
</dbReference>
<protein>
    <submittedName>
        <fullName evidence="1">Uncharacterized protein</fullName>
    </submittedName>
</protein>
<comment type="caution">
    <text evidence="1">The sequence shown here is derived from an EMBL/GenBank/DDBJ whole genome shotgun (WGS) entry which is preliminary data.</text>
</comment>
<reference evidence="1" key="1">
    <citation type="submission" date="2021-07" db="EMBL/GenBank/DDBJ databases">
        <title>Draft genome sequence of carbapenem-resistant Aeromonas spp. in Japan.</title>
        <authorList>
            <person name="Maehana S."/>
            <person name="Suzuki M."/>
            <person name="Kitasato H."/>
        </authorList>
    </citation>
    <scope>NUCLEOTIDE SEQUENCE</scope>
    <source>
        <strain evidence="1">KAM348</strain>
    </source>
</reference>
<dbReference type="AlphaFoldDB" id="A0AAI9P9D3"/>
<gene>
    <name evidence="1" type="ORF">KAM348_14510</name>
</gene>
<organism evidence="1 2">
    <name type="scientific">Aeromonas caviae</name>
    <name type="common">Aeromonas punctata</name>
    <dbReference type="NCBI Taxonomy" id="648"/>
    <lineage>
        <taxon>Bacteria</taxon>
        <taxon>Pseudomonadati</taxon>
        <taxon>Pseudomonadota</taxon>
        <taxon>Gammaproteobacteria</taxon>
        <taxon>Aeromonadales</taxon>
        <taxon>Aeromonadaceae</taxon>
        <taxon>Aeromonas</taxon>
    </lineage>
</organism>
<dbReference type="Proteomes" id="UP000887009">
    <property type="component" value="Unassembled WGS sequence"/>
</dbReference>
<dbReference type="EMBL" id="BPNL01000013">
    <property type="protein sequence ID" value="GJA54028.1"/>
    <property type="molecule type" value="Genomic_DNA"/>
</dbReference>
<proteinExistence type="predicted"/>